<feature type="compositionally biased region" description="Polar residues" evidence="1">
    <location>
        <begin position="96"/>
        <end position="111"/>
    </location>
</feature>
<dbReference type="AlphaFoldDB" id="A0A7I7RSG1"/>
<accession>A0A7I7RSG1</accession>
<dbReference type="KEGG" id="marz:MARA_03390"/>
<feature type="domain" description="CobQ/CobB/MinD/ParA nucleotide binding" evidence="2">
    <location>
        <begin position="273"/>
        <end position="490"/>
    </location>
</feature>
<dbReference type="Pfam" id="PF01656">
    <property type="entry name" value="CbiA"/>
    <property type="match status" value="1"/>
</dbReference>
<gene>
    <name evidence="3" type="ORF">MARA_03390</name>
</gene>
<keyword evidence="3" id="KW-0614">Plasmid</keyword>
<sequence length="524" mass="57027">MADASPSDRAQQPKESAAQNFTPPQDFTPQNLPLPTREPVGPPQSFPQSVSEPVGPPQSFPHSAERLRETAEPAWPPRGPTDQGRAPAPPPPWEQSRPSGQQSPPTGSADSQEAPAARPEPRPVPPEERTQFLSRDMLREALPRNATPPPSAGRPGQGGPPRPSAGQRPSQPPAGWTGRGPELPPAEPNASGPRPPEWDWSQSGGTGGAELRSEQISASELNVPRKIPSSRGWRKWLYYGTFKLINTGESPDEQLLRNLDATVAGHLRGTYSIVVLGGKGGVGKTTTTAAVGSTFASLRKDKTIAIDANPDRASNLADRIDPSATNSYRDVLLDPNLQRYSDIRSCRTERPAGLDVLGNRHQSDRQPLTARTYLDTHDRLQRFYSVLISDSGTDVDHQVIPGLMSRADALIMVASTAPDGAKGAAELMDWAYEAGYHRLLQRTVVVINDVRGESGKSHRKLVDSLVEKFSRWVGQQRVFVVPFDPHIASAGVIKLNELRPETRRRFLEITAQVASGFNASEDRR</sequence>
<dbReference type="GO" id="GO:0016887">
    <property type="term" value="F:ATP hydrolysis activity"/>
    <property type="evidence" value="ECO:0007669"/>
    <property type="project" value="TreeGrafter"/>
</dbReference>
<dbReference type="Proteomes" id="UP000467428">
    <property type="component" value="Plasmid pJCM18538"/>
</dbReference>
<dbReference type="Gene3D" id="3.40.50.300">
    <property type="entry name" value="P-loop containing nucleotide triphosphate hydrolases"/>
    <property type="match status" value="1"/>
</dbReference>
<keyword evidence="4" id="KW-1185">Reference proteome</keyword>
<proteinExistence type="predicted"/>
<evidence type="ECO:0000256" key="1">
    <source>
        <dbReference type="SAM" id="MobiDB-lite"/>
    </source>
</evidence>
<evidence type="ECO:0000313" key="4">
    <source>
        <dbReference type="Proteomes" id="UP000467428"/>
    </source>
</evidence>
<dbReference type="EMBL" id="AP022592">
    <property type="protein sequence ID" value="BBY46909.1"/>
    <property type="molecule type" value="Genomic_DNA"/>
</dbReference>
<evidence type="ECO:0000259" key="2">
    <source>
        <dbReference type="Pfam" id="PF01656"/>
    </source>
</evidence>
<geneLocation type="plasmid" evidence="3">
    <name>pJCM18538</name>
</geneLocation>
<reference evidence="3 4" key="1">
    <citation type="journal article" date="2019" name="Emerg. Microbes Infect.">
        <title>Comprehensive subspecies identification of 175 nontuberculous mycobacteria species based on 7547 genomic profiles.</title>
        <authorList>
            <person name="Matsumoto Y."/>
            <person name="Kinjo T."/>
            <person name="Motooka D."/>
            <person name="Nabeya D."/>
            <person name="Jung N."/>
            <person name="Uechi K."/>
            <person name="Horii T."/>
            <person name="Iida T."/>
            <person name="Fujita J."/>
            <person name="Nakamura S."/>
        </authorList>
    </citation>
    <scope>NUCLEOTIDE SEQUENCE [LARGE SCALE GENOMIC DNA]</scope>
    <source>
        <strain evidence="3 4">JCM 18538</strain>
        <plasmid evidence="3">pJCM18538</plasmid>
    </source>
</reference>
<dbReference type="SUPFAM" id="SSF52540">
    <property type="entry name" value="P-loop containing nucleoside triphosphate hydrolases"/>
    <property type="match status" value="1"/>
</dbReference>
<dbReference type="GO" id="GO:0005829">
    <property type="term" value="C:cytosol"/>
    <property type="evidence" value="ECO:0007669"/>
    <property type="project" value="TreeGrafter"/>
</dbReference>
<protein>
    <recommendedName>
        <fullName evidence="2">CobQ/CobB/MinD/ParA nucleotide binding domain-containing protein</fullName>
    </recommendedName>
</protein>
<dbReference type="PANTHER" id="PTHR43384">
    <property type="entry name" value="SEPTUM SITE-DETERMINING PROTEIN MIND HOMOLOG, CHLOROPLASTIC-RELATED"/>
    <property type="match status" value="1"/>
</dbReference>
<dbReference type="InterPro" id="IPR050625">
    <property type="entry name" value="ParA/MinD_ATPase"/>
</dbReference>
<feature type="compositionally biased region" description="Polar residues" evidence="1">
    <location>
        <begin position="8"/>
        <end position="33"/>
    </location>
</feature>
<feature type="compositionally biased region" description="Basic and acidic residues" evidence="1">
    <location>
        <begin position="119"/>
        <end position="142"/>
    </location>
</feature>
<evidence type="ECO:0000313" key="3">
    <source>
        <dbReference type="EMBL" id="BBY46909.1"/>
    </source>
</evidence>
<dbReference type="GO" id="GO:0051782">
    <property type="term" value="P:negative regulation of cell division"/>
    <property type="evidence" value="ECO:0007669"/>
    <property type="project" value="TreeGrafter"/>
</dbReference>
<dbReference type="PANTHER" id="PTHR43384:SF14">
    <property type="entry name" value="ESX-1 SECRETION-ASSOCIATED PROTEIN ESPI"/>
    <property type="match status" value="1"/>
</dbReference>
<feature type="compositionally biased region" description="Pro residues" evidence="1">
    <location>
        <begin position="146"/>
        <end position="163"/>
    </location>
</feature>
<dbReference type="GO" id="GO:0005524">
    <property type="term" value="F:ATP binding"/>
    <property type="evidence" value="ECO:0007669"/>
    <property type="project" value="TreeGrafter"/>
</dbReference>
<dbReference type="InterPro" id="IPR002586">
    <property type="entry name" value="CobQ/CobB/MinD/ParA_Nub-bd_dom"/>
</dbReference>
<organism evidence="3 4">
    <name type="scientific">Mycolicibacterium arabiense</name>
    <dbReference type="NCBI Taxonomy" id="1286181"/>
    <lineage>
        <taxon>Bacteria</taxon>
        <taxon>Bacillati</taxon>
        <taxon>Actinomycetota</taxon>
        <taxon>Actinomycetes</taxon>
        <taxon>Mycobacteriales</taxon>
        <taxon>Mycobacteriaceae</taxon>
        <taxon>Mycolicibacterium</taxon>
    </lineage>
</organism>
<name>A0A7I7RSG1_9MYCO</name>
<dbReference type="InterPro" id="IPR027417">
    <property type="entry name" value="P-loop_NTPase"/>
</dbReference>
<dbReference type="GO" id="GO:0009898">
    <property type="term" value="C:cytoplasmic side of plasma membrane"/>
    <property type="evidence" value="ECO:0007669"/>
    <property type="project" value="TreeGrafter"/>
</dbReference>
<feature type="region of interest" description="Disordered" evidence="1">
    <location>
        <begin position="1"/>
        <end position="217"/>
    </location>
</feature>